<keyword evidence="2" id="KW-1185">Reference proteome</keyword>
<sequence>MAQTCVGIRDESHYNVLNSTVHLPKVVVEKTVPRICWHRKFHAVRKYGLHGDNRLRYGHIPFLHKYDRVFFFDLLIDEYNLRMNMQEQERIERKMNSLCPPLGSDDPDNEEWLWDVDEAGIDYSDLSPLLLDSPGSCHEERPKSAQVSVSQKTLHPRVTKSHEKGIKILQHKLDDTKYQHSQLSRKLYETETMFPDLVKQNYEAIRKDPKWYMRKELVKDCADRGGCCGRDCGCCASRAKHYYIKGIGHCTVECFCCVGFRGFRPSPEEKKDILKGMIMILKCDIATHFVRMVNAYFSKS</sequence>
<organism evidence="1 2">
    <name type="scientific">Penicillium chermesinum</name>
    <dbReference type="NCBI Taxonomy" id="63820"/>
    <lineage>
        <taxon>Eukaryota</taxon>
        <taxon>Fungi</taxon>
        <taxon>Dikarya</taxon>
        <taxon>Ascomycota</taxon>
        <taxon>Pezizomycotina</taxon>
        <taxon>Eurotiomycetes</taxon>
        <taxon>Eurotiomycetidae</taxon>
        <taxon>Eurotiales</taxon>
        <taxon>Aspergillaceae</taxon>
        <taxon>Penicillium</taxon>
    </lineage>
</organism>
<comment type="caution">
    <text evidence="1">The sequence shown here is derived from an EMBL/GenBank/DDBJ whole genome shotgun (WGS) entry which is preliminary data.</text>
</comment>
<dbReference type="GeneID" id="83198126"/>
<evidence type="ECO:0000313" key="2">
    <source>
        <dbReference type="Proteomes" id="UP001150941"/>
    </source>
</evidence>
<dbReference type="EMBL" id="JAPQKS010000002">
    <property type="protein sequence ID" value="KAJ5246543.1"/>
    <property type="molecule type" value="Genomic_DNA"/>
</dbReference>
<accession>A0A9W9PGS0</accession>
<gene>
    <name evidence="1" type="ORF">N7468_001526</name>
</gene>
<evidence type="ECO:0000313" key="1">
    <source>
        <dbReference type="EMBL" id="KAJ5246543.1"/>
    </source>
</evidence>
<dbReference type="OrthoDB" id="4361421at2759"/>
<protein>
    <submittedName>
        <fullName evidence="1">Uncharacterized protein</fullName>
    </submittedName>
</protein>
<name>A0A9W9PGS0_9EURO</name>
<proteinExistence type="predicted"/>
<reference evidence="1" key="1">
    <citation type="submission" date="2022-11" db="EMBL/GenBank/DDBJ databases">
        <authorList>
            <person name="Petersen C."/>
        </authorList>
    </citation>
    <scope>NUCLEOTIDE SEQUENCE</scope>
    <source>
        <strain evidence="1">IBT 19713</strain>
    </source>
</reference>
<dbReference type="RefSeq" id="XP_058333964.1">
    <property type="nucleotide sequence ID" value="XM_058470823.1"/>
</dbReference>
<reference evidence="1" key="2">
    <citation type="journal article" date="2023" name="IMA Fungus">
        <title>Comparative genomic study of the Penicillium genus elucidates a diverse pangenome and 15 lateral gene transfer events.</title>
        <authorList>
            <person name="Petersen C."/>
            <person name="Sorensen T."/>
            <person name="Nielsen M.R."/>
            <person name="Sondergaard T.E."/>
            <person name="Sorensen J.L."/>
            <person name="Fitzpatrick D.A."/>
            <person name="Frisvad J.C."/>
            <person name="Nielsen K.L."/>
        </authorList>
    </citation>
    <scope>NUCLEOTIDE SEQUENCE</scope>
    <source>
        <strain evidence="1">IBT 19713</strain>
    </source>
</reference>
<dbReference type="Proteomes" id="UP001150941">
    <property type="component" value="Unassembled WGS sequence"/>
</dbReference>
<dbReference type="AlphaFoldDB" id="A0A9W9PGS0"/>